<sequence>MSDTITSPEETVRAAADAAADVVTVAEECAVRCVRKIQQRPIQSLLIAMAAGVFAGLVMRR</sequence>
<keyword evidence="1" id="KW-0812">Transmembrane</keyword>
<organism evidence="2 3">
    <name type="scientific">Neoroseomonas terrae</name>
    <dbReference type="NCBI Taxonomy" id="424799"/>
    <lineage>
        <taxon>Bacteria</taxon>
        <taxon>Pseudomonadati</taxon>
        <taxon>Pseudomonadota</taxon>
        <taxon>Alphaproteobacteria</taxon>
        <taxon>Acetobacterales</taxon>
        <taxon>Acetobacteraceae</taxon>
        <taxon>Neoroseomonas</taxon>
    </lineage>
</organism>
<keyword evidence="1" id="KW-1133">Transmembrane helix</keyword>
<accession>A0ABS5EPW4</accession>
<protein>
    <recommendedName>
        <fullName evidence="4">DUF883 domain-containing protein</fullName>
    </recommendedName>
</protein>
<dbReference type="EMBL" id="JAAEDI010000039">
    <property type="protein sequence ID" value="MBR0653064.1"/>
    <property type="molecule type" value="Genomic_DNA"/>
</dbReference>
<evidence type="ECO:0000313" key="3">
    <source>
        <dbReference type="Proteomes" id="UP000698752"/>
    </source>
</evidence>
<comment type="caution">
    <text evidence="2">The sequence shown here is derived from an EMBL/GenBank/DDBJ whole genome shotgun (WGS) entry which is preliminary data.</text>
</comment>
<name>A0ABS5EPW4_9PROT</name>
<feature type="transmembrane region" description="Helical" evidence="1">
    <location>
        <begin position="42"/>
        <end position="59"/>
    </location>
</feature>
<keyword evidence="1" id="KW-0472">Membrane</keyword>
<evidence type="ECO:0000313" key="2">
    <source>
        <dbReference type="EMBL" id="MBR0653064.1"/>
    </source>
</evidence>
<reference evidence="3" key="1">
    <citation type="journal article" date="2021" name="Syst. Appl. Microbiol.">
        <title>Roseomonas hellenica sp. nov., isolated from roots of wild-growing Alkanna tinctoria.</title>
        <authorList>
            <person name="Rat A."/>
            <person name="Naranjo H.D."/>
            <person name="Lebbe L."/>
            <person name="Cnockaert M."/>
            <person name="Krigas N."/>
            <person name="Grigoriadou K."/>
            <person name="Maloupa E."/>
            <person name="Willems A."/>
        </authorList>
    </citation>
    <scope>NUCLEOTIDE SEQUENCE [LARGE SCALE GENOMIC DNA]</scope>
    <source>
        <strain evidence="3">LMG 31159</strain>
    </source>
</reference>
<keyword evidence="3" id="KW-1185">Reference proteome</keyword>
<evidence type="ECO:0000256" key="1">
    <source>
        <dbReference type="SAM" id="Phobius"/>
    </source>
</evidence>
<proteinExistence type="predicted"/>
<dbReference type="RefSeq" id="WP_211871773.1">
    <property type="nucleotide sequence ID" value="NZ_JAAEDI010000039.1"/>
</dbReference>
<gene>
    <name evidence="2" type="ORF">GXW78_25635</name>
</gene>
<dbReference type="Proteomes" id="UP000698752">
    <property type="component" value="Unassembled WGS sequence"/>
</dbReference>
<evidence type="ECO:0008006" key="4">
    <source>
        <dbReference type="Google" id="ProtNLM"/>
    </source>
</evidence>